<feature type="region of interest" description="Disordered" evidence="2">
    <location>
        <begin position="76"/>
        <end position="109"/>
    </location>
</feature>
<dbReference type="PROSITE" id="PS51043">
    <property type="entry name" value="DDHD"/>
    <property type="match status" value="1"/>
</dbReference>
<dbReference type="GO" id="GO:0046872">
    <property type="term" value="F:metal ion binding"/>
    <property type="evidence" value="ECO:0007669"/>
    <property type="project" value="InterPro"/>
</dbReference>
<dbReference type="GO" id="GO:0005737">
    <property type="term" value="C:cytoplasm"/>
    <property type="evidence" value="ECO:0007669"/>
    <property type="project" value="TreeGrafter"/>
</dbReference>
<dbReference type="SMART" id="SM01127">
    <property type="entry name" value="DDHD"/>
    <property type="match status" value="1"/>
</dbReference>
<evidence type="ECO:0000259" key="3">
    <source>
        <dbReference type="PROSITE" id="PS51043"/>
    </source>
</evidence>
<evidence type="ECO:0000313" key="5">
    <source>
        <dbReference type="WBParaSite" id="L893_g16679.t1"/>
    </source>
</evidence>
<dbReference type="Pfam" id="PF02862">
    <property type="entry name" value="DDHD"/>
    <property type="match status" value="1"/>
</dbReference>
<name>A0A1I7YJA0_9BILA</name>
<dbReference type="InterPro" id="IPR004177">
    <property type="entry name" value="DDHD_dom"/>
</dbReference>
<feature type="region of interest" description="Disordered" evidence="2">
    <location>
        <begin position="658"/>
        <end position="707"/>
    </location>
</feature>
<dbReference type="PANTHER" id="PTHR23509:SF48">
    <property type="entry name" value="INTRACELLULAR PHOSPHOLIPASE A1"/>
    <property type="match status" value="1"/>
</dbReference>
<feature type="domain" description="DDHD" evidence="3">
    <location>
        <begin position="543"/>
        <end position="806"/>
    </location>
</feature>
<organism evidence="4 5">
    <name type="scientific">Steinernema glaseri</name>
    <dbReference type="NCBI Taxonomy" id="37863"/>
    <lineage>
        <taxon>Eukaryota</taxon>
        <taxon>Metazoa</taxon>
        <taxon>Ecdysozoa</taxon>
        <taxon>Nematoda</taxon>
        <taxon>Chromadorea</taxon>
        <taxon>Rhabditida</taxon>
        <taxon>Tylenchina</taxon>
        <taxon>Panagrolaimomorpha</taxon>
        <taxon>Strongyloidoidea</taxon>
        <taxon>Steinernematidae</taxon>
        <taxon>Steinernema</taxon>
    </lineage>
</organism>
<feature type="compositionally biased region" description="Polar residues" evidence="2">
    <location>
        <begin position="683"/>
        <end position="696"/>
    </location>
</feature>
<dbReference type="AlphaFoldDB" id="A0A1I7YJA0"/>
<feature type="compositionally biased region" description="Pro residues" evidence="2">
    <location>
        <begin position="123"/>
        <end position="133"/>
    </location>
</feature>
<reference evidence="5" key="1">
    <citation type="submission" date="2016-11" db="UniProtKB">
        <authorList>
            <consortium name="WormBaseParasite"/>
        </authorList>
    </citation>
    <scope>IDENTIFICATION</scope>
</reference>
<dbReference type="InterPro" id="IPR058055">
    <property type="entry name" value="PA-PLA1"/>
</dbReference>
<keyword evidence="4" id="KW-1185">Reference proteome</keyword>
<accession>A0A1I7YJA0</accession>
<evidence type="ECO:0000256" key="1">
    <source>
        <dbReference type="ARBA" id="ARBA00038464"/>
    </source>
</evidence>
<protein>
    <submittedName>
        <fullName evidence="5">DDHD domain-containing protein</fullName>
    </submittedName>
</protein>
<evidence type="ECO:0000313" key="4">
    <source>
        <dbReference type="Proteomes" id="UP000095287"/>
    </source>
</evidence>
<evidence type="ECO:0000256" key="2">
    <source>
        <dbReference type="SAM" id="MobiDB-lite"/>
    </source>
</evidence>
<dbReference type="PANTHER" id="PTHR23509">
    <property type="entry name" value="PA-PL1 PHOSPHOLIPASE FAMILY"/>
    <property type="match status" value="1"/>
</dbReference>
<proteinExistence type="inferred from homology"/>
<sequence length="818" mass="92675">MPAAMKGDGEDDAAFGYGFTFCLRNPGRFLWEMDAVSASDGLLEGTRASTMCISAPDSTATASSENMEVLPLRTGQVNGETERPSSANATADEDMTNGEKTPMAGPDSELLPPSVTVSVKDPAPTPTAAPVVPPRSRKKKRRVTELSCEEVRWFYRRSGAEPKWTAFKGYDSMMLEINWRRRNNVDIEAKTLEAIESLPKTNNVVVLDGLYKLEEDFTTISAMYWKEDQLEIRRGTWFVADSLQPIVPDVADAIEAHHLQQFRDQLIPEGPVFSEKEASKKPLLTELKLEENEEVRWNSVIDTYLYSNTKTSRLLRYITWGKGTALKRGYAEISSLEDAKPNFAHLILVVHGIGQKGYENLIAKNTEQMRDVINVMMDKHYPGEKQRPMLLPIEWRSSLVLDKGLTDTVTLSRMARMRNTLNSTTMDIMYYLSPLYRKEIVTSVVRALNRAYGLFIEHNPDFSGQVSVYAHSLGSVICYDILTSWSPLLLYDEYVSTTIENHRKDEKNAESAEVFADFQASRQRLLEVKGGIQNVLLSEDEKLDFRVENLFCVGSPLAVFLIMRGVEAEYLIPKGCPVGRILNIFHPYDPVAYRIEPLFHEAYRNIRPVKLHLSADDRARRDYALAPPECQKSYIKKKKNELKTIEKARKSMLKSKDDISAIKSNDEEMYDEEDECDSDDSSNTMAARSACSSPRSITPPPSDEATAANNTAKKGWWVFGGGSSSQKSTKQQPIEIAKEAEAEERKLTHAEQLIETIPPHLRCKYRIDYQLQPALTDKSYWSVLKSHFAYWTNPDLVMYVLNHLYPRKDDNTLKPSKL</sequence>
<feature type="compositionally biased region" description="Acidic residues" evidence="2">
    <location>
        <begin position="667"/>
        <end position="680"/>
    </location>
</feature>
<feature type="compositionally biased region" description="Polar residues" evidence="2">
    <location>
        <begin position="76"/>
        <end position="89"/>
    </location>
</feature>
<dbReference type="GO" id="GO:0004620">
    <property type="term" value="F:phospholipase activity"/>
    <property type="evidence" value="ECO:0007669"/>
    <property type="project" value="TreeGrafter"/>
</dbReference>
<comment type="similarity">
    <text evidence="1">Belongs to the PA-PLA1 family.</text>
</comment>
<feature type="region of interest" description="Disordered" evidence="2">
    <location>
        <begin position="118"/>
        <end position="137"/>
    </location>
</feature>
<dbReference type="WBParaSite" id="L893_g16679.t1">
    <property type="protein sequence ID" value="L893_g16679.t1"/>
    <property type="gene ID" value="L893_g16679"/>
</dbReference>
<dbReference type="Proteomes" id="UP000095287">
    <property type="component" value="Unplaced"/>
</dbReference>